<dbReference type="InterPro" id="IPR024079">
    <property type="entry name" value="MetalloPept_cat_dom_sf"/>
</dbReference>
<feature type="compositionally biased region" description="Polar residues" evidence="1">
    <location>
        <begin position="26"/>
        <end position="35"/>
    </location>
</feature>
<organism evidence="3 4">
    <name type="scientific">Pseudomonas fluorescens</name>
    <dbReference type="NCBI Taxonomy" id="294"/>
    <lineage>
        <taxon>Bacteria</taxon>
        <taxon>Pseudomonadati</taxon>
        <taxon>Pseudomonadota</taxon>
        <taxon>Gammaproteobacteria</taxon>
        <taxon>Pseudomonadales</taxon>
        <taxon>Pseudomonadaceae</taxon>
        <taxon>Pseudomonas</taxon>
    </lineage>
</organism>
<dbReference type="EMBL" id="LACD01000008">
    <property type="protein sequence ID" value="KJZ45790.1"/>
    <property type="molecule type" value="Genomic_DNA"/>
</dbReference>
<dbReference type="PATRIC" id="fig|294.131.peg.6186"/>
<protein>
    <submittedName>
        <fullName evidence="3">Peptidase M12</fullName>
    </submittedName>
</protein>
<feature type="region of interest" description="Disordered" evidence="1">
    <location>
        <begin position="1"/>
        <end position="39"/>
    </location>
</feature>
<evidence type="ECO:0000256" key="1">
    <source>
        <dbReference type="SAM" id="MobiDB-lite"/>
    </source>
</evidence>
<name>A0A0F4TP76_PSEFL</name>
<evidence type="ECO:0000313" key="4">
    <source>
        <dbReference type="Proteomes" id="UP000033500"/>
    </source>
</evidence>
<dbReference type="Gene3D" id="3.40.390.10">
    <property type="entry name" value="Collagenase (Catalytic Domain)"/>
    <property type="match status" value="1"/>
</dbReference>
<reference evidence="3 4" key="1">
    <citation type="submission" date="2015-03" db="EMBL/GenBank/DDBJ databases">
        <title>Comparative genomics of Pseudomonas insights into diversity of traits involved in vanlence and defense.</title>
        <authorList>
            <person name="Qin Y."/>
        </authorList>
    </citation>
    <scope>NUCLEOTIDE SEQUENCE [LARGE SCALE GENOMIC DNA]</scope>
    <source>
        <strain evidence="3 4">C3</strain>
    </source>
</reference>
<dbReference type="AlphaFoldDB" id="A0A0F4TP76"/>
<gene>
    <name evidence="3" type="ORF">VC34_09700</name>
</gene>
<dbReference type="RefSeq" id="WP_046046306.1">
    <property type="nucleotide sequence ID" value="NZ_LACD01000008.1"/>
</dbReference>
<feature type="compositionally biased region" description="Polar residues" evidence="1">
    <location>
        <begin position="1"/>
        <end position="11"/>
    </location>
</feature>
<proteinExistence type="predicted"/>
<dbReference type="Proteomes" id="UP000033500">
    <property type="component" value="Unassembled WGS sequence"/>
</dbReference>
<sequence>MNSIENRTVINRPNDPQPYDAAINKSPENAGTASTTRRKRSLVNDSKLWANGQTLKIAFMNELEFGHRQKIIDAASQWLPYVNLSFDFVDDKQGDIRIATENNKNSSILGTNSLRIPPDKPTMNLAVKPEHEDFEVIVIHEFGHALGAMHEHQHPHADIPWDKPKVYEFYQNREMNPLTREQIDRHIFTPFNTPNAFYKCYDKKSIMHYPVPNTLTLGDWEIPINRKISRKDKQMMKLLYPK</sequence>
<dbReference type="CDD" id="cd04327">
    <property type="entry name" value="ZnMc_MMP_like_3"/>
    <property type="match status" value="1"/>
</dbReference>
<dbReference type="GO" id="GO:0006508">
    <property type="term" value="P:proteolysis"/>
    <property type="evidence" value="ECO:0007669"/>
    <property type="project" value="InterPro"/>
</dbReference>
<comment type="caution">
    <text evidence="3">The sequence shown here is derived from an EMBL/GenBank/DDBJ whole genome shotgun (WGS) entry which is preliminary data.</text>
</comment>
<dbReference type="SUPFAM" id="SSF55486">
    <property type="entry name" value="Metalloproteases ('zincins'), catalytic domain"/>
    <property type="match status" value="1"/>
</dbReference>
<dbReference type="InterPro" id="IPR001506">
    <property type="entry name" value="Peptidase_M12A"/>
</dbReference>
<accession>A0A0F4TP76</accession>
<feature type="domain" description="Peptidase M12A" evidence="2">
    <location>
        <begin position="49"/>
        <end position="210"/>
    </location>
</feature>
<evidence type="ECO:0000259" key="2">
    <source>
        <dbReference type="Pfam" id="PF01400"/>
    </source>
</evidence>
<dbReference type="GO" id="GO:0004222">
    <property type="term" value="F:metalloendopeptidase activity"/>
    <property type="evidence" value="ECO:0007669"/>
    <property type="project" value="InterPro"/>
</dbReference>
<evidence type="ECO:0000313" key="3">
    <source>
        <dbReference type="EMBL" id="KJZ45790.1"/>
    </source>
</evidence>
<dbReference type="Pfam" id="PF01400">
    <property type="entry name" value="Astacin"/>
    <property type="match status" value="1"/>
</dbReference>